<evidence type="ECO:0000256" key="6">
    <source>
        <dbReference type="SAM" id="Phobius"/>
    </source>
</evidence>
<organism evidence="8 9">
    <name type="scientific">Lacihabitans soyangensis</name>
    <dbReference type="NCBI Taxonomy" id="869394"/>
    <lineage>
        <taxon>Bacteria</taxon>
        <taxon>Pseudomonadati</taxon>
        <taxon>Bacteroidota</taxon>
        <taxon>Cytophagia</taxon>
        <taxon>Cytophagales</taxon>
        <taxon>Leadbetterellaceae</taxon>
        <taxon>Lacihabitans</taxon>
    </lineage>
</organism>
<protein>
    <submittedName>
        <fullName evidence="8">DMT family transporter</fullName>
    </submittedName>
</protein>
<evidence type="ECO:0000256" key="5">
    <source>
        <dbReference type="ARBA" id="ARBA00023136"/>
    </source>
</evidence>
<keyword evidence="3 6" id="KW-0812">Transmembrane</keyword>
<proteinExistence type="inferred from homology"/>
<dbReference type="AlphaFoldDB" id="A0AAE3GZ93"/>
<gene>
    <name evidence="8" type="ORF">EGI31_03720</name>
</gene>
<dbReference type="GO" id="GO:0016020">
    <property type="term" value="C:membrane"/>
    <property type="evidence" value="ECO:0007669"/>
    <property type="project" value="UniProtKB-SubCell"/>
</dbReference>
<name>A0AAE3GZ93_9BACT</name>
<feature type="transmembrane region" description="Helical" evidence="6">
    <location>
        <begin position="185"/>
        <end position="204"/>
    </location>
</feature>
<dbReference type="Pfam" id="PF00892">
    <property type="entry name" value="EamA"/>
    <property type="match status" value="2"/>
</dbReference>
<feature type="transmembrane region" description="Helical" evidence="6">
    <location>
        <begin position="38"/>
        <end position="58"/>
    </location>
</feature>
<evidence type="ECO:0000256" key="4">
    <source>
        <dbReference type="ARBA" id="ARBA00022989"/>
    </source>
</evidence>
<evidence type="ECO:0000256" key="1">
    <source>
        <dbReference type="ARBA" id="ARBA00004141"/>
    </source>
</evidence>
<comment type="similarity">
    <text evidence="2">Belongs to the EamA transporter family.</text>
</comment>
<evidence type="ECO:0000256" key="2">
    <source>
        <dbReference type="ARBA" id="ARBA00007362"/>
    </source>
</evidence>
<comment type="caution">
    <text evidence="8">The sequence shown here is derived from an EMBL/GenBank/DDBJ whole genome shotgun (WGS) entry which is preliminary data.</text>
</comment>
<dbReference type="PANTHER" id="PTHR32322">
    <property type="entry name" value="INNER MEMBRANE TRANSPORTER"/>
    <property type="match status" value="1"/>
</dbReference>
<accession>A0AAE3GZ93</accession>
<dbReference type="InterPro" id="IPR037185">
    <property type="entry name" value="EmrE-like"/>
</dbReference>
<reference evidence="8 9" key="1">
    <citation type="submission" date="2018-11" db="EMBL/GenBank/DDBJ databases">
        <title>Novel bacteria species description.</title>
        <authorList>
            <person name="Han J.-H."/>
        </authorList>
    </citation>
    <scope>NUCLEOTIDE SEQUENCE [LARGE SCALE GENOMIC DNA]</scope>
    <source>
        <strain evidence="8 9">KCTC23259</strain>
    </source>
</reference>
<dbReference type="Proteomes" id="UP001204144">
    <property type="component" value="Unassembled WGS sequence"/>
</dbReference>
<feature type="transmembrane region" description="Helical" evidence="6">
    <location>
        <begin position="70"/>
        <end position="92"/>
    </location>
</feature>
<feature type="transmembrane region" description="Helical" evidence="6">
    <location>
        <begin position="242"/>
        <end position="262"/>
    </location>
</feature>
<sequence length="296" mass="33259">MKKTSTSLQFILLGIVFAIFWSSASVAAKIGVKSMEPLVLFQFRFFLAGILLLAYHAVFEKWQWPNRQEVIALGIFGFLNVTLYLTLFVLAINEVAAGIGSLSVSLGPVLMAIIGGLILGKKIEPRQIFGLLFGIGGVFIAVWPLLQNSFATFRGLTYLFIGMLSYSLAAVYFSEKKWNLSRYAINGWQVLFGGIFMLPLTFYFKKETIQFSTESILSILWLTIPVSLLAVNLWLKLIKIDAIKAAFFLFLCPIFGFTFSSFILKEPFTWHTMVGLILVLIGLYLGQERKINQITD</sequence>
<feature type="domain" description="EamA" evidence="7">
    <location>
        <begin position="11"/>
        <end position="142"/>
    </location>
</feature>
<dbReference type="SUPFAM" id="SSF103481">
    <property type="entry name" value="Multidrug resistance efflux transporter EmrE"/>
    <property type="match status" value="2"/>
</dbReference>
<feature type="transmembrane region" description="Helical" evidence="6">
    <location>
        <begin position="268"/>
        <end position="286"/>
    </location>
</feature>
<dbReference type="InterPro" id="IPR000620">
    <property type="entry name" value="EamA_dom"/>
</dbReference>
<evidence type="ECO:0000256" key="3">
    <source>
        <dbReference type="ARBA" id="ARBA00022692"/>
    </source>
</evidence>
<dbReference type="PANTHER" id="PTHR32322:SF2">
    <property type="entry name" value="EAMA DOMAIN-CONTAINING PROTEIN"/>
    <property type="match status" value="1"/>
</dbReference>
<keyword evidence="4 6" id="KW-1133">Transmembrane helix</keyword>
<feature type="domain" description="EamA" evidence="7">
    <location>
        <begin position="154"/>
        <end position="285"/>
    </location>
</feature>
<feature type="transmembrane region" description="Helical" evidence="6">
    <location>
        <begin position="216"/>
        <end position="235"/>
    </location>
</feature>
<dbReference type="RefSeq" id="WP_255035800.1">
    <property type="nucleotide sequence ID" value="NZ_RJUF01000005.1"/>
</dbReference>
<evidence type="ECO:0000259" key="7">
    <source>
        <dbReference type="Pfam" id="PF00892"/>
    </source>
</evidence>
<feature type="transmembrane region" description="Helical" evidence="6">
    <location>
        <begin position="98"/>
        <end position="119"/>
    </location>
</feature>
<keyword evidence="5 6" id="KW-0472">Membrane</keyword>
<comment type="subcellular location">
    <subcellularLocation>
        <location evidence="1">Membrane</location>
        <topology evidence="1">Multi-pass membrane protein</topology>
    </subcellularLocation>
</comment>
<keyword evidence="9" id="KW-1185">Reference proteome</keyword>
<dbReference type="EMBL" id="RJUF01000005">
    <property type="protein sequence ID" value="MCP9762049.1"/>
    <property type="molecule type" value="Genomic_DNA"/>
</dbReference>
<evidence type="ECO:0000313" key="9">
    <source>
        <dbReference type="Proteomes" id="UP001204144"/>
    </source>
</evidence>
<dbReference type="InterPro" id="IPR050638">
    <property type="entry name" value="AA-Vitamin_Transporters"/>
</dbReference>
<feature type="transmembrane region" description="Helical" evidence="6">
    <location>
        <begin position="128"/>
        <end position="146"/>
    </location>
</feature>
<evidence type="ECO:0000313" key="8">
    <source>
        <dbReference type="EMBL" id="MCP9762049.1"/>
    </source>
</evidence>
<feature type="transmembrane region" description="Helical" evidence="6">
    <location>
        <begin position="152"/>
        <end position="173"/>
    </location>
</feature>